<dbReference type="Proteomes" id="UP000321960">
    <property type="component" value="Unassembled WGS sequence"/>
</dbReference>
<keyword evidence="1" id="KW-1133">Transmembrane helix</keyword>
<evidence type="ECO:0000313" key="5">
    <source>
        <dbReference type="Proteomes" id="UP001156856"/>
    </source>
</evidence>
<proteinExistence type="predicted"/>
<feature type="transmembrane region" description="Helical" evidence="1">
    <location>
        <begin position="78"/>
        <end position="96"/>
    </location>
</feature>
<evidence type="ECO:0000256" key="1">
    <source>
        <dbReference type="SAM" id="Phobius"/>
    </source>
</evidence>
<feature type="transmembrane region" description="Helical" evidence="1">
    <location>
        <begin position="108"/>
        <end position="130"/>
    </location>
</feature>
<evidence type="ECO:0000313" key="2">
    <source>
        <dbReference type="EMBL" id="GEP06552.1"/>
    </source>
</evidence>
<dbReference type="EMBL" id="BSPK01000031">
    <property type="protein sequence ID" value="GLS63870.1"/>
    <property type="molecule type" value="Genomic_DNA"/>
</dbReference>
<dbReference type="AlphaFoldDB" id="A0A512J9C1"/>
<dbReference type="RefSeq" id="WP_147028085.1">
    <property type="nucleotide sequence ID" value="NZ_BJZU01000105.1"/>
</dbReference>
<gene>
    <name evidence="3" type="ORF">GCM10007888_22510</name>
    <name evidence="2" type="ORF">MOX02_45900</name>
</gene>
<feature type="transmembrane region" description="Helical" evidence="1">
    <location>
        <begin position="136"/>
        <end position="159"/>
    </location>
</feature>
<reference evidence="2 4" key="3">
    <citation type="submission" date="2019-07" db="EMBL/GenBank/DDBJ databases">
        <title>Whole genome shotgun sequence of Methylobacterium oxalidis NBRC 107715.</title>
        <authorList>
            <person name="Hosoyama A."/>
            <person name="Uohara A."/>
            <person name="Ohji S."/>
            <person name="Ichikawa N."/>
        </authorList>
    </citation>
    <scope>NUCLEOTIDE SEQUENCE [LARGE SCALE GENOMIC DNA]</scope>
    <source>
        <strain evidence="2 4">NBRC 107715</strain>
    </source>
</reference>
<dbReference type="EMBL" id="BJZU01000105">
    <property type="protein sequence ID" value="GEP06552.1"/>
    <property type="molecule type" value="Genomic_DNA"/>
</dbReference>
<dbReference type="Proteomes" id="UP001156856">
    <property type="component" value="Unassembled WGS sequence"/>
</dbReference>
<dbReference type="OrthoDB" id="8447539at2"/>
<feature type="transmembrane region" description="Helical" evidence="1">
    <location>
        <begin position="12"/>
        <end position="39"/>
    </location>
</feature>
<keyword evidence="1" id="KW-0812">Transmembrane</keyword>
<reference evidence="5" key="2">
    <citation type="journal article" date="2019" name="Int. J. Syst. Evol. Microbiol.">
        <title>The Global Catalogue of Microorganisms (GCM) 10K type strain sequencing project: providing services to taxonomists for standard genome sequencing and annotation.</title>
        <authorList>
            <consortium name="The Broad Institute Genomics Platform"/>
            <consortium name="The Broad Institute Genome Sequencing Center for Infectious Disease"/>
            <person name="Wu L."/>
            <person name="Ma J."/>
        </authorList>
    </citation>
    <scope>NUCLEOTIDE SEQUENCE [LARGE SCALE GENOMIC DNA]</scope>
    <source>
        <strain evidence="5">NBRC 107715</strain>
    </source>
</reference>
<sequence>MTDAAAPTPSNVVFVGAVATASVLLSAALACATPFAALAALSVIALPRPQALLAVGTAWLLNQIVGFGLLGYPADVVTLGWGLAIGGAALLAVPAADMAGRQAPVARTLAGLLGAFAAYEAALALAALALPGSAGAYAPAVVVRLFLINLATLAAALALRALAETLVHRHARAA</sequence>
<comment type="caution">
    <text evidence="2">The sequence shown here is derived from an EMBL/GenBank/DDBJ whole genome shotgun (WGS) entry which is preliminary data.</text>
</comment>
<evidence type="ECO:0000313" key="3">
    <source>
        <dbReference type="EMBL" id="GLS63870.1"/>
    </source>
</evidence>
<reference evidence="3" key="1">
    <citation type="journal article" date="2014" name="Int. J. Syst. Evol. Microbiol.">
        <title>Complete genome of a new Firmicutes species belonging to the dominant human colonic microbiota ('Ruminococcus bicirculans') reveals two chromosomes and a selective capacity to utilize plant glucans.</title>
        <authorList>
            <consortium name="NISC Comparative Sequencing Program"/>
            <person name="Wegmann U."/>
            <person name="Louis P."/>
            <person name="Goesmann A."/>
            <person name="Henrissat B."/>
            <person name="Duncan S.H."/>
            <person name="Flint H.J."/>
        </authorList>
    </citation>
    <scope>NUCLEOTIDE SEQUENCE</scope>
    <source>
        <strain evidence="3">NBRC 107715</strain>
    </source>
</reference>
<evidence type="ECO:0000313" key="4">
    <source>
        <dbReference type="Proteomes" id="UP000321960"/>
    </source>
</evidence>
<protein>
    <submittedName>
        <fullName evidence="2">Uncharacterized protein</fullName>
    </submittedName>
</protein>
<organism evidence="2 4">
    <name type="scientific">Methylobacterium oxalidis</name>
    <dbReference type="NCBI Taxonomy" id="944322"/>
    <lineage>
        <taxon>Bacteria</taxon>
        <taxon>Pseudomonadati</taxon>
        <taxon>Pseudomonadota</taxon>
        <taxon>Alphaproteobacteria</taxon>
        <taxon>Hyphomicrobiales</taxon>
        <taxon>Methylobacteriaceae</taxon>
        <taxon>Methylobacterium</taxon>
    </lineage>
</organism>
<keyword evidence="5" id="KW-1185">Reference proteome</keyword>
<name>A0A512J9C1_9HYPH</name>
<keyword evidence="1" id="KW-0472">Membrane</keyword>
<reference evidence="3" key="4">
    <citation type="submission" date="2023-01" db="EMBL/GenBank/DDBJ databases">
        <title>Draft genome sequence of Methylobacterium oxalidis strain NBRC 107715.</title>
        <authorList>
            <person name="Sun Q."/>
            <person name="Mori K."/>
        </authorList>
    </citation>
    <scope>NUCLEOTIDE SEQUENCE</scope>
    <source>
        <strain evidence="3">NBRC 107715</strain>
    </source>
</reference>
<feature type="transmembrane region" description="Helical" evidence="1">
    <location>
        <begin position="51"/>
        <end position="72"/>
    </location>
</feature>
<accession>A0A512J9C1</accession>